<keyword evidence="1" id="KW-0175">Coiled coil</keyword>
<dbReference type="EMBL" id="BARS01002402">
    <property type="protein sequence ID" value="GAF84921.1"/>
    <property type="molecule type" value="Genomic_DNA"/>
</dbReference>
<name>X0TC78_9ZZZZ</name>
<comment type="caution">
    <text evidence="2">The sequence shown here is derived from an EMBL/GenBank/DDBJ whole genome shotgun (WGS) entry which is preliminary data.</text>
</comment>
<proteinExistence type="predicted"/>
<evidence type="ECO:0000256" key="1">
    <source>
        <dbReference type="SAM" id="Coils"/>
    </source>
</evidence>
<dbReference type="AlphaFoldDB" id="X0TC78"/>
<reference evidence="2" key="1">
    <citation type="journal article" date="2014" name="Front. Microbiol.">
        <title>High frequency of phylogenetically diverse reductive dehalogenase-homologous genes in deep subseafloor sedimentary metagenomes.</title>
        <authorList>
            <person name="Kawai M."/>
            <person name="Futagami T."/>
            <person name="Toyoda A."/>
            <person name="Takaki Y."/>
            <person name="Nishi S."/>
            <person name="Hori S."/>
            <person name="Arai W."/>
            <person name="Tsubouchi T."/>
            <person name="Morono Y."/>
            <person name="Uchiyama I."/>
            <person name="Ito T."/>
            <person name="Fujiyama A."/>
            <person name="Inagaki F."/>
            <person name="Takami H."/>
        </authorList>
    </citation>
    <scope>NUCLEOTIDE SEQUENCE</scope>
    <source>
        <strain evidence="2">Expedition CK06-06</strain>
    </source>
</reference>
<feature type="coiled-coil region" evidence="1">
    <location>
        <begin position="185"/>
        <end position="240"/>
    </location>
</feature>
<feature type="non-terminal residue" evidence="2">
    <location>
        <position position="1"/>
    </location>
</feature>
<evidence type="ECO:0000313" key="2">
    <source>
        <dbReference type="EMBL" id="GAF84921.1"/>
    </source>
</evidence>
<organism evidence="2">
    <name type="scientific">marine sediment metagenome</name>
    <dbReference type="NCBI Taxonomy" id="412755"/>
    <lineage>
        <taxon>unclassified sequences</taxon>
        <taxon>metagenomes</taxon>
        <taxon>ecological metagenomes</taxon>
    </lineage>
</organism>
<sequence length="326" mass="35591">LGNGLKQGIKARFGHPNMCSTTLGTFLGRWKGLYRDGDAIKGNLFLSNTASDTPNGDLRAYVLNMADTEPDMFGVSIDFSRDLDAEMEAGLHEETGLQLARIKKLNCADTVDSPAASDGMFSRFSGETVAGQITRFLDENQDVWETLQSNPSILEALSRYGENMDEFTTRYREYRQHNKEGNMPKENEQEAAELAAKEAEDLRLQEQADKDAAELAAKEAQEAAELAAKEEAERLEAEKLKDGEGKQFDVAEFSKITEEFGAEIATQTALEGGDYSSALKLHSDSLKAENEVLTARVVELEAGSIGTPAAVGGVAKKKESLFKSSK</sequence>
<gene>
    <name evidence="2" type="ORF">S01H1_04559</name>
</gene>
<accession>X0TC78</accession>
<protein>
    <submittedName>
        <fullName evidence="2">Uncharacterized protein</fullName>
    </submittedName>
</protein>